<evidence type="ECO:0000256" key="1">
    <source>
        <dbReference type="ARBA" id="ARBA00022527"/>
    </source>
</evidence>
<dbReference type="PROSITE" id="PS50011">
    <property type="entry name" value="PROTEIN_KINASE_DOM"/>
    <property type="match status" value="1"/>
</dbReference>
<evidence type="ECO:0000256" key="5">
    <source>
        <dbReference type="ARBA" id="ARBA00022840"/>
    </source>
</evidence>
<dbReference type="Gene3D" id="3.30.200.20">
    <property type="entry name" value="Phosphorylase Kinase, domain 1"/>
    <property type="match status" value="1"/>
</dbReference>
<dbReference type="GO" id="GO:0004674">
    <property type="term" value="F:protein serine/threonine kinase activity"/>
    <property type="evidence" value="ECO:0007669"/>
    <property type="project" value="UniProtKB-KW"/>
</dbReference>
<dbReference type="GO" id="GO:0005886">
    <property type="term" value="C:plasma membrane"/>
    <property type="evidence" value="ECO:0007669"/>
    <property type="project" value="TreeGrafter"/>
</dbReference>
<keyword evidence="5" id="KW-0067">ATP-binding</keyword>
<gene>
    <name evidence="8" type="ORF">CJ030_MR0G028240</name>
</gene>
<dbReference type="InterPro" id="IPR000719">
    <property type="entry name" value="Prot_kinase_dom"/>
</dbReference>
<keyword evidence="4" id="KW-0418">Kinase</keyword>
<sequence>MGLINATGYSDLKLAIQTHGSKTIFNTTYVVNHCVIESNWVCFDDEDAVRMKIAYAKENKLLGYFVYQINHDENWVLSRAAAQEDRNKQQPKWRLPVIILTTTAAVILVLGLAIYYARRRILNSKGIVGKSKETESKLVNLMAAAGDFNSNDPNLQVYSLAEIEAATDKLSFENKLGEGGYGPVYKGVLPNGQEIAVKKLKQASTQGFEEFRNEVMLTAKLQHVNLVRVLGFCIQRDEQMLIYEYMPNKSLDFYLFDPIRRYLLDWQKRIDIIEGVTQGLLYLQEYSRMTIIHRDLKPSNILLDEEMKPKISDFGMARIFTKDEHEANTSRIVGTFGYVPPEYIRKGVYSIKSDIYSFGILLLQIIGGKRTGSYYGPDENLNLLEYAYELWKEGKGMDFMDPSLDDTLSSFKLIRCLQIALLCIQEDANDRPSMLEISSMLKNEFAALFVPKQPAFSTRRDEDEENKFPWWLEICSLNDATVSEVVAR</sequence>
<evidence type="ECO:0000313" key="9">
    <source>
        <dbReference type="Proteomes" id="UP000516437"/>
    </source>
</evidence>
<dbReference type="PANTHER" id="PTHR27002">
    <property type="entry name" value="RECEPTOR-LIKE SERINE/THREONINE-PROTEIN KINASE SD1-8"/>
    <property type="match status" value="1"/>
</dbReference>
<evidence type="ECO:0000313" key="8">
    <source>
        <dbReference type="EMBL" id="KAB1199032.1"/>
    </source>
</evidence>
<comment type="caution">
    <text evidence="8">The sequence shown here is derived from an EMBL/GenBank/DDBJ whole genome shotgun (WGS) entry which is preliminary data.</text>
</comment>
<keyword evidence="9" id="KW-1185">Reference proteome</keyword>
<dbReference type="AlphaFoldDB" id="A0A6A1UFF9"/>
<dbReference type="Proteomes" id="UP000516437">
    <property type="component" value="Unassembled WGS sequence"/>
</dbReference>
<keyword evidence="2" id="KW-0808">Transferase</keyword>
<dbReference type="OrthoDB" id="73875at2759"/>
<evidence type="ECO:0000259" key="7">
    <source>
        <dbReference type="PROSITE" id="PS50011"/>
    </source>
</evidence>
<protein>
    <recommendedName>
        <fullName evidence="7">Protein kinase domain-containing protein</fullName>
    </recommendedName>
</protein>
<keyword evidence="3" id="KW-0547">Nucleotide-binding</keyword>
<evidence type="ECO:0000256" key="6">
    <source>
        <dbReference type="SAM" id="Phobius"/>
    </source>
</evidence>
<dbReference type="GO" id="GO:0005524">
    <property type="term" value="F:ATP binding"/>
    <property type="evidence" value="ECO:0007669"/>
    <property type="project" value="UniProtKB-KW"/>
</dbReference>
<keyword evidence="6" id="KW-0812">Transmembrane</keyword>
<dbReference type="CDD" id="cd14066">
    <property type="entry name" value="STKc_IRAK"/>
    <property type="match status" value="1"/>
</dbReference>
<keyword evidence="6" id="KW-1133">Transmembrane helix</keyword>
<proteinExistence type="predicted"/>
<dbReference type="FunFam" id="1.10.510.10:FF:001964">
    <property type="entry name" value="Uncharacterized protein"/>
    <property type="match status" value="1"/>
</dbReference>
<evidence type="ECO:0000256" key="2">
    <source>
        <dbReference type="ARBA" id="ARBA00022679"/>
    </source>
</evidence>
<dbReference type="Gene3D" id="1.10.510.10">
    <property type="entry name" value="Transferase(Phosphotransferase) domain 1"/>
    <property type="match status" value="1"/>
</dbReference>
<dbReference type="PROSITE" id="PS00108">
    <property type="entry name" value="PROTEIN_KINASE_ST"/>
    <property type="match status" value="1"/>
</dbReference>
<dbReference type="Gene3D" id="3.20.20.80">
    <property type="entry name" value="Glycosidases"/>
    <property type="match status" value="1"/>
</dbReference>
<evidence type="ECO:0000256" key="3">
    <source>
        <dbReference type="ARBA" id="ARBA00022741"/>
    </source>
</evidence>
<accession>A0A6A1UFF9</accession>
<evidence type="ECO:0000256" key="4">
    <source>
        <dbReference type="ARBA" id="ARBA00022777"/>
    </source>
</evidence>
<keyword evidence="6" id="KW-0472">Membrane</keyword>
<keyword evidence="1" id="KW-0723">Serine/threonine-protein kinase</keyword>
<dbReference type="InterPro" id="IPR011009">
    <property type="entry name" value="Kinase-like_dom_sf"/>
</dbReference>
<dbReference type="SUPFAM" id="SSF56112">
    <property type="entry name" value="Protein kinase-like (PK-like)"/>
    <property type="match status" value="1"/>
</dbReference>
<dbReference type="Pfam" id="PF00069">
    <property type="entry name" value="Pkinase"/>
    <property type="match status" value="1"/>
</dbReference>
<name>A0A6A1UFF9_9ROSI</name>
<dbReference type="PANTHER" id="PTHR27002:SF1077">
    <property type="entry name" value="CYSTEINE-RICH RECEPTOR-LIKE PROTEIN KINASE 4"/>
    <property type="match status" value="1"/>
</dbReference>
<dbReference type="Gene3D" id="3.10.50.10">
    <property type="match status" value="1"/>
</dbReference>
<feature type="domain" description="Protein kinase" evidence="7">
    <location>
        <begin position="170"/>
        <end position="446"/>
    </location>
</feature>
<feature type="transmembrane region" description="Helical" evidence="6">
    <location>
        <begin position="95"/>
        <end position="117"/>
    </location>
</feature>
<organism evidence="8 9">
    <name type="scientific">Morella rubra</name>
    <name type="common">Chinese bayberry</name>
    <dbReference type="NCBI Taxonomy" id="262757"/>
    <lineage>
        <taxon>Eukaryota</taxon>
        <taxon>Viridiplantae</taxon>
        <taxon>Streptophyta</taxon>
        <taxon>Embryophyta</taxon>
        <taxon>Tracheophyta</taxon>
        <taxon>Spermatophyta</taxon>
        <taxon>Magnoliopsida</taxon>
        <taxon>eudicotyledons</taxon>
        <taxon>Gunneridae</taxon>
        <taxon>Pentapetalae</taxon>
        <taxon>rosids</taxon>
        <taxon>fabids</taxon>
        <taxon>Fagales</taxon>
        <taxon>Myricaceae</taxon>
        <taxon>Morella</taxon>
    </lineage>
</organism>
<reference evidence="8 9" key="1">
    <citation type="journal article" date="2019" name="Plant Biotechnol. J.">
        <title>The red bayberry genome and genetic basis of sex determination.</title>
        <authorList>
            <person name="Jia H.M."/>
            <person name="Jia H.J."/>
            <person name="Cai Q.L."/>
            <person name="Wang Y."/>
            <person name="Zhao H.B."/>
            <person name="Yang W.F."/>
            <person name="Wang G.Y."/>
            <person name="Li Y.H."/>
            <person name="Zhan D.L."/>
            <person name="Shen Y.T."/>
            <person name="Niu Q.F."/>
            <person name="Chang L."/>
            <person name="Qiu J."/>
            <person name="Zhao L."/>
            <person name="Xie H.B."/>
            <person name="Fu W.Y."/>
            <person name="Jin J."/>
            <person name="Li X.W."/>
            <person name="Jiao Y."/>
            <person name="Zhou C.C."/>
            <person name="Tu T."/>
            <person name="Chai C.Y."/>
            <person name="Gao J.L."/>
            <person name="Fan L.J."/>
            <person name="van de Weg E."/>
            <person name="Wang J.Y."/>
            <person name="Gao Z.S."/>
        </authorList>
    </citation>
    <scope>NUCLEOTIDE SEQUENCE [LARGE SCALE GENOMIC DNA]</scope>
    <source>
        <tissue evidence="8">Leaves</tissue>
    </source>
</reference>
<dbReference type="FunFam" id="3.30.200.20:FF:000951">
    <property type="entry name" value="Uncharacterized protein"/>
    <property type="match status" value="1"/>
</dbReference>
<dbReference type="InterPro" id="IPR008271">
    <property type="entry name" value="Ser/Thr_kinase_AS"/>
</dbReference>
<dbReference type="EMBL" id="RXIC02000503">
    <property type="protein sequence ID" value="KAB1199032.1"/>
    <property type="molecule type" value="Genomic_DNA"/>
</dbReference>
<dbReference type="SMART" id="SM00220">
    <property type="entry name" value="S_TKc"/>
    <property type="match status" value="1"/>
</dbReference>
<dbReference type="InterPro" id="IPR029070">
    <property type="entry name" value="Chitinase_insertion_sf"/>
</dbReference>